<evidence type="ECO:0000256" key="2">
    <source>
        <dbReference type="SAM" id="MobiDB-lite"/>
    </source>
</evidence>
<dbReference type="InterPro" id="IPR004474">
    <property type="entry name" value="LytR_CpsA_psr"/>
</dbReference>
<feature type="region of interest" description="Disordered" evidence="2">
    <location>
        <begin position="1"/>
        <end position="51"/>
    </location>
</feature>
<name>A0A2P7MWM5_9CYAN</name>
<dbReference type="PANTHER" id="PTHR33392:SF6">
    <property type="entry name" value="POLYISOPRENYL-TEICHOIC ACID--PEPTIDOGLYCAN TEICHOIC ACID TRANSFERASE TAGU"/>
    <property type="match status" value="1"/>
</dbReference>
<dbReference type="RefSeq" id="WP_106502583.1">
    <property type="nucleotide sequence ID" value="NZ_PXXO01000006.1"/>
</dbReference>
<protein>
    <submittedName>
        <fullName evidence="5">LytR family transcriptional regulator</fullName>
    </submittedName>
</protein>
<feature type="domain" description="Cell envelope-related transcriptional attenuator" evidence="4">
    <location>
        <begin position="115"/>
        <end position="259"/>
    </location>
</feature>
<dbReference type="Gene3D" id="3.40.630.190">
    <property type="entry name" value="LCP protein"/>
    <property type="match status" value="1"/>
</dbReference>
<dbReference type="Pfam" id="PF03816">
    <property type="entry name" value="LytR_cpsA_psr"/>
    <property type="match status" value="1"/>
</dbReference>
<feature type="compositionally biased region" description="Polar residues" evidence="2">
    <location>
        <begin position="34"/>
        <end position="45"/>
    </location>
</feature>
<dbReference type="PANTHER" id="PTHR33392">
    <property type="entry name" value="POLYISOPRENYL-TEICHOIC ACID--PEPTIDOGLYCAN TEICHOIC ACID TRANSFERASE TAGU"/>
    <property type="match status" value="1"/>
</dbReference>
<keyword evidence="3" id="KW-0812">Transmembrane</keyword>
<feature type="transmembrane region" description="Helical" evidence="3">
    <location>
        <begin position="54"/>
        <end position="72"/>
    </location>
</feature>
<evidence type="ECO:0000313" key="6">
    <source>
        <dbReference type="Proteomes" id="UP000243002"/>
    </source>
</evidence>
<organism evidence="5 6">
    <name type="scientific">Cyanobium usitatum str. Tous</name>
    <dbReference type="NCBI Taxonomy" id="2116684"/>
    <lineage>
        <taxon>Bacteria</taxon>
        <taxon>Bacillati</taxon>
        <taxon>Cyanobacteriota</taxon>
        <taxon>Cyanophyceae</taxon>
        <taxon>Synechococcales</taxon>
        <taxon>Prochlorococcaceae</taxon>
        <taxon>Cyanobium</taxon>
    </lineage>
</organism>
<sequence length="335" mass="36856">MSQAQPRPRRSRRESSRGAVVTDLRNRRELRQAAPTTNIKPQTAPNPRRRKPPVLAFLLGIGLGYGLAGPLPQMASGVWAAMLHGPSQLSSLINPFGGSNRRVLVIGTDKVGENTDVMFTVQLKDGVTKLTQVPRDTFVESAEFGVIKANALYAFGGMGALKQELTSLLNAPVDRYVRVNMRAVEHLADAIGGVEVDVPKRMYYVDNAQNLYIDLYPGVQVLKGEQLEGFLRFRHDEMGDLGRMERQKLVLAKVFSKLAHPSTLAQLPELLKVAGEDIKTDLSPVEMGQLISAMASTKLSTQQLPGRLFWHNDLSYWMPNGNSHYAGVGSDQISP</sequence>
<reference evidence="5 6" key="1">
    <citation type="journal article" date="2018" name="Environ. Microbiol.">
        <title>Ecological and genomic features of two widespread freshwater picocyanobacteria.</title>
        <authorList>
            <person name="Cabello-Yeves P.J."/>
            <person name="Picazo A."/>
            <person name="Camacho A."/>
            <person name="Callieri C."/>
            <person name="Rosselli R."/>
            <person name="Roda-Garcia J.J."/>
            <person name="Coutinho F.H."/>
            <person name="Rodriguez-Valera F."/>
        </authorList>
    </citation>
    <scope>NUCLEOTIDE SEQUENCE [LARGE SCALE GENOMIC DNA]</scope>
    <source>
        <strain evidence="5 6">Tous</strain>
    </source>
</reference>
<keyword evidence="6" id="KW-1185">Reference proteome</keyword>
<dbReference type="NCBIfam" id="TIGR00350">
    <property type="entry name" value="lytR_cpsA_psr"/>
    <property type="match status" value="1"/>
</dbReference>
<accession>A0A2P7MWM5</accession>
<dbReference type="InterPro" id="IPR050922">
    <property type="entry name" value="LytR/CpsA/Psr_CW_biosynth"/>
</dbReference>
<evidence type="ECO:0000259" key="4">
    <source>
        <dbReference type="Pfam" id="PF03816"/>
    </source>
</evidence>
<dbReference type="EMBL" id="PXXO01000006">
    <property type="protein sequence ID" value="PSJ05649.1"/>
    <property type="molecule type" value="Genomic_DNA"/>
</dbReference>
<dbReference type="AlphaFoldDB" id="A0A2P7MWM5"/>
<gene>
    <name evidence="5" type="ORF">C7K55_06275</name>
</gene>
<dbReference type="Proteomes" id="UP000243002">
    <property type="component" value="Unassembled WGS sequence"/>
</dbReference>
<comment type="similarity">
    <text evidence="1">Belongs to the LytR/CpsA/Psr (LCP) family.</text>
</comment>
<evidence type="ECO:0000256" key="3">
    <source>
        <dbReference type="SAM" id="Phobius"/>
    </source>
</evidence>
<evidence type="ECO:0000313" key="5">
    <source>
        <dbReference type="EMBL" id="PSJ05649.1"/>
    </source>
</evidence>
<proteinExistence type="inferred from homology"/>
<dbReference type="OrthoDB" id="305468at2"/>
<evidence type="ECO:0000256" key="1">
    <source>
        <dbReference type="ARBA" id="ARBA00006068"/>
    </source>
</evidence>
<keyword evidence="3" id="KW-0472">Membrane</keyword>
<keyword evidence="3" id="KW-1133">Transmembrane helix</keyword>
<comment type="caution">
    <text evidence="5">The sequence shown here is derived from an EMBL/GenBank/DDBJ whole genome shotgun (WGS) entry which is preliminary data.</text>
</comment>